<evidence type="ECO:0000313" key="1">
    <source>
        <dbReference type="EMBL" id="MBX49315.1"/>
    </source>
</evidence>
<reference evidence="1" key="1">
    <citation type="submission" date="2018-02" db="EMBL/GenBank/DDBJ databases">
        <title>Rhizophora mucronata_Transcriptome.</title>
        <authorList>
            <person name="Meera S.P."/>
            <person name="Sreeshan A."/>
            <person name="Augustine A."/>
        </authorList>
    </citation>
    <scope>NUCLEOTIDE SEQUENCE</scope>
    <source>
        <tissue evidence="1">Leaf</tissue>
    </source>
</reference>
<protein>
    <submittedName>
        <fullName evidence="1">Uncharacterized protein</fullName>
    </submittedName>
</protein>
<sequence>MTLSMICEKQWKDFWSLLRNKNKLAQQKFELCLVVAVVVLLDAW</sequence>
<organism evidence="1">
    <name type="scientific">Rhizophora mucronata</name>
    <name type="common">Asiatic mangrove</name>
    <dbReference type="NCBI Taxonomy" id="61149"/>
    <lineage>
        <taxon>Eukaryota</taxon>
        <taxon>Viridiplantae</taxon>
        <taxon>Streptophyta</taxon>
        <taxon>Embryophyta</taxon>
        <taxon>Tracheophyta</taxon>
        <taxon>Spermatophyta</taxon>
        <taxon>Magnoliopsida</taxon>
        <taxon>eudicotyledons</taxon>
        <taxon>Gunneridae</taxon>
        <taxon>Pentapetalae</taxon>
        <taxon>rosids</taxon>
        <taxon>fabids</taxon>
        <taxon>Malpighiales</taxon>
        <taxon>Rhizophoraceae</taxon>
        <taxon>Rhizophora</taxon>
    </lineage>
</organism>
<dbReference type="EMBL" id="GGEC01068831">
    <property type="protein sequence ID" value="MBX49315.1"/>
    <property type="molecule type" value="Transcribed_RNA"/>
</dbReference>
<dbReference type="AlphaFoldDB" id="A0A2P2P3I3"/>
<name>A0A2P2P3I3_RHIMU</name>
<proteinExistence type="predicted"/>
<accession>A0A2P2P3I3</accession>